<feature type="domain" description="EamA" evidence="7">
    <location>
        <begin position="153"/>
        <end position="282"/>
    </location>
</feature>
<comment type="subcellular location">
    <subcellularLocation>
        <location evidence="1">Membrane</location>
        <topology evidence="1">Multi-pass membrane protein</topology>
    </subcellularLocation>
</comment>
<organism evidence="8 9">
    <name type="scientific">Novosphingobium chloroacetimidivorans</name>
    <dbReference type="NCBI Taxonomy" id="1428314"/>
    <lineage>
        <taxon>Bacteria</taxon>
        <taxon>Pseudomonadati</taxon>
        <taxon>Pseudomonadota</taxon>
        <taxon>Alphaproteobacteria</taxon>
        <taxon>Sphingomonadales</taxon>
        <taxon>Sphingomonadaceae</taxon>
        <taxon>Novosphingobium</taxon>
    </lineage>
</organism>
<feature type="transmembrane region" description="Helical" evidence="6">
    <location>
        <begin position="236"/>
        <end position="260"/>
    </location>
</feature>
<proteinExistence type="inferred from homology"/>
<feature type="transmembrane region" description="Helical" evidence="6">
    <location>
        <begin position="104"/>
        <end position="120"/>
    </location>
</feature>
<feature type="transmembrane region" description="Helical" evidence="6">
    <location>
        <begin position="153"/>
        <end position="172"/>
    </location>
</feature>
<dbReference type="Proteomes" id="UP000555448">
    <property type="component" value="Unassembled WGS sequence"/>
</dbReference>
<feature type="transmembrane region" description="Helical" evidence="6">
    <location>
        <begin position="12"/>
        <end position="32"/>
    </location>
</feature>
<dbReference type="AlphaFoldDB" id="A0A7W7NXD8"/>
<dbReference type="InterPro" id="IPR037185">
    <property type="entry name" value="EmrE-like"/>
</dbReference>
<keyword evidence="3 6" id="KW-0812">Transmembrane</keyword>
<feature type="transmembrane region" description="Helical" evidence="6">
    <location>
        <begin position="209"/>
        <end position="229"/>
    </location>
</feature>
<evidence type="ECO:0000313" key="8">
    <source>
        <dbReference type="EMBL" id="MBB4859085.1"/>
    </source>
</evidence>
<feature type="transmembrane region" description="Helical" evidence="6">
    <location>
        <begin position="127"/>
        <end position="147"/>
    </location>
</feature>
<evidence type="ECO:0000313" key="9">
    <source>
        <dbReference type="Proteomes" id="UP000555448"/>
    </source>
</evidence>
<evidence type="ECO:0000256" key="5">
    <source>
        <dbReference type="ARBA" id="ARBA00023136"/>
    </source>
</evidence>
<comment type="caution">
    <text evidence="8">The sequence shown here is derived from an EMBL/GenBank/DDBJ whole genome shotgun (WGS) entry which is preliminary data.</text>
</comment>
<dbReference type="Pfam" id="PF00892">
    <property type="entry name" value="EamA"/>
    <property type="match status" value="2"/>
</dbReference>
<evidence type="ECO:0000256" key="1">
    <source>
        <dbReference type="ARBA" id="ARBA00004141"/>
    </source>
</evidence>
<evidence type="ECO:0000256" key="6">
    <source>
        <dbReference type="SAM" id="Phobius"/>
    </source>
</evidence>
<evidence type="ECO:0000256" key="2">
    <source>
        <dbReference type="ARBA" id="ARBA00009853"/>
    </source>
</evidence>
<comment type="similarity">
    <text evidence="2">Belongs to the drug/metabolite transporter (DMT) superfamily. 10 TMS drug/metabolite exporter (DME) (TC 2.A.7.3) family.</text>
</comment>
<keyword evidence="4 6" id="KW-1133">Transmembrane helix</keyword>
<evidence type="ECO:0000256" key="3">
    <source>
        <dbReference type="ARBA" id="ARBA00022692"/>
    </source>
</evidence>
<dbReference type="PANTHER" id="PTHR22911:SF6">
    <property type="entry name" value="SOLUTE CARRIER FAMILY 35 MEMBER G1"/>
    <property type="match status" value="1"/>
</dbReference>
<keyword evidence="5 6" id="KW-0472">Membrane</keyword>
<evidence type="ECO:0000256" key="4">
    <source>
        <dbReference type="ARBA" id="ARBA00022989"/>
    </source>
</evidence>
<dbReference type="EMBL" id="JACHLR010000009">
    <property type="protein sequence ID" value="MBB4859085.1"/>
    <property type="molecule type" value="Genomic_DNA"/>
</dbReference>
<feature type="transmembrane region" description="Helical" evidence="6">
    <location>
        <begin position="266"/>
        <end position="284"/>
    </location>
</feature>
<evidence type="ECO:0000259" key="7">
    <source>
        <dbReference type="Pfam" id="PF00892"/>
    </source>
</evidence>
<feature type="transmembrane region" description="Helical" evidence="6">
    <location>
        <begin position="44"/>
        <end position="67"/>
    </location>
</feature>
<feature type="domain" description="EamA" evidence="7">
    <location>
        <begin position="10"/>
        <end position="142"/>
    </location>
</feature>
<sequence>MTDRPERPLLGLMMRACAMLLLSTMFMLVKLAGESGVSAPEVMFWRQAVTIPTLLLGLALTGNLGLLRTRRMASHARRAATGTFGLLCNVSAAMLLPLAEATTLGFTTPLFAVLITAVVLREHVGRWRWTAVGLGFAGVVIVAQPGHAPVDPLGVAAGLGAGLIVAAVSFQIRDLSRTEAPVTCVFWFALYGAAFTAILMPVYAAPHDAWQWLILLLIGLSGTGAQLLITLALRHAAVATVIVMDYTALVWSTLYGWLIWDHLPPAVTWMGAPLIVAAGSIITWREHHLARAISPATALEED</sequence>
<reference evidence="8 9" key="1">
    <citation type="submission" date="2020-08" db="EMBL/GenBank/DDBJ databases">
        <title>Functional genomics of gut bacteria from endangered species of beetles.</title>
        <authorList>
            <person name="Carlos-Shanley C."/>
        </authorList>
    </citation>
    <scope>NUCLEOTIDE SEQUENCE [LARGE SCALE GENOMIC DNA]</scope>
    <source>
        <strain evidence="8 9">S00245</strain>
    </source>
</reference>
<dbReference type="GO" id="GO:0016020">
    <property type="term" value="C:membrane"/>
    <property type="evidence" value="ECO:0007669"/>
    <property type="project" value="UniProtKB-SubCell"/>
</dbReference>
<protein>
    <submittedName>
        <fullName evidence="8">Drug/metabolite transporter (DMT)-like permease</fullName>
    </submittedName>
</protein>
<keyword evidence="9" id="KW-1185">Reference proteome</keyword>
<dbReference type="SUPFAM" id="SSF103481">
    <property type="entry name" value="Multidrug resistance efflux transporter EmrE"/>
    <property type="match status" value="2"/>
</dbReference>
<name>A0A7W7NXD8_9SPHN</name>
<accession>A0A7W7NXD8</accession>
<dbReference type="InterPro" id="IPR000620">
    <property type="entry name" value="EamA_dom"/>
</dbReference>
<gene>
    <name evidence="8" type="ORF">HNO88_002411</name>
</gene>
<dbReference type="RefSeq" id="WP_312857064.1">
    <property type="nucleotide sequence ID" value="NZ_JACHLR010000009.1"/>
</dbReference>
<dbReference type="PANTHER" id="PTHR22911">
    <property type="entry name" value="ACYL-MALONYL CONDENSING ENZYME-RELATED"/>
    <property type="match status" value="1"/>
</dbReference>
<feature type="transmembrane region" description="Helical" evidence="6">
    <location>
        <begin position="184"/>
        <end position="203"/>
    </location>
</feature>
<feature type="transmembrane region" description="Helical" evidence="6">
    <location>
        <begin position="79"/>
        <end position="98"/>
    </location>
</feature>